<evidence type="ECO:0000259" key="2">
    <source>
        <dbReference type="Pfam" id="PF21882"/>
    </source>
</evidence>
<reference evidence="3 4" key="1">
    <citation type="submission" date="2019-09" db="EMBL/GenBank/DDBJ databases">
        <title>Nitrincola iocasae sp. nov., a bacterium isolated from the sediment collected at a cold seep field in South China Sea.</title>
        <authorList>
            <person name="Zhang H."/>
            <person name="Wang H."/>
            <person name="Li C."/>
        </authorList>
    </citation>
    <scope>NUCLEOTIDE SEQUENCE [LARGE SCALE GENOMIC DNA]</scope>
    <source>
        <strain evidence="3 4">KXZD1103</strain>
    </source>
</reference>
<dbReference type="Pfam" id="PF21882">
    <property type="entry name" value="Gp53-like_C"/>
    <property type="match status" value="1"/>
</dbReference>
<proteinExistence type="predicted"/>
<dbReference type="InterPro" id="IPR022225">
    <property type="entry name" value="Phage_tail_fibre_N"/>
</dbReference>
<feature type="domain" description="Phage tail fibre protein N-terminal" evidence="1">
    <location>
        <begin position="5"/>
        <end position="130"/>
    </location>
</feature>
<dbReference type="Pfam" id="PF12571">
    <property type="entry name" value="Phage_tail_fib"/>
    <property type="match status" value="1"/>
</dbReference>
<evidence type="ECO:0000313" key="3">
    <source>
        <dbReference type="EMBL" id="QEW06352.1"/>
    </source>
</evidence>
<evidence type="ECO:0000259" key="1">
    <source>
        <dbReference type="Pfam" id="PF12571"/>
    </source>
</evidence>
<protein>
    <submittedName>
        <fullName evidence="3">Uncharacterized protein</fullName>
    </submittedName>
</protein>
<feature type="domain" description="Putative tail fiber protein gp53-like C-terminal" evidence="2">
    <location>
        <begin position="231"/>
        <end position="309"/>
    </location>
</feature>
<dbReference type="AlphaFoldDB" id="A0A5J6LDN7"/>
<dbReference type="RefSeq" id="WP_151054608.1">
    <property type="nucleotide sequence ID" value="NZ_CP044222.1"/>
</dbReference>
<dbReference type="KEGG" id="nik:F5I99_07450"/>
<keyword evidence="4" id="KW-1185">Reference proteome</keyword>
<evidence type="ECO:0000313" key="4">
    <source>
        <dbReference type="Proteomes" id="UP000325606"/>
    </source>
</evidence>
<dbReference type="EMBL" id="CP044222">
    <property type="protein sequence ID" value="QEW06352.1"/>
    <property type="molecule type" value="Genomic_DNA"/>
</dbReference>
<dbReference type="Gene3D" id="2.60.40.3940">
    <property type="match status" value="1"/>
</dbReference>
<dbReference type="Proteomes" id="UP000325606">
    <property type="component" value="Chromosome"/>
</dbReference>
<organism evidence="3 4">
    <name type="scientific">Nitrincola iocasae</name>
    <dbReference type="NCBI Taxonomy" id="2614693"/>
    <lineage>
        <taxon>Bacteria</taxon>
        <taxon>Pseudomonadati</taxon>
        <taxon>Pseudomonadota</taxon>
        <taxon>Gammaproteobacteria</taxon>
        <taxon>Oceanospirillales</taxon>
        <taxon>Oceanospirillaceae</taxon>
        <taxon>Nitrincola</taxon>
    </lineage>
</organism>
<dbReference type="InterPro" id="IPR054075">
    <property type="entry name" value="Gp53-like_C"/>
</dbReference>
<sequence length="310" mass="32811">MVLQITITDAGRAEVINADNTGTGPVTITEVGLGTGQYNPDPEQLTLTAETKRLNTIAGQVVSADIIHVTIKDETGDAYTVNEFGLYTDSGTLFAVYSDPENPIAQKASASALLLAVDITLGTLNANSLTFGDTSFAMPPASETVPGIAQAATQVETDEGTNDTKFITAKKLKNWVKQATESVLGMMKVATQAQTDEGTDDTVAVTPKKLRWGFSILLGGNGYIVFPSWMGGLIFQWGAVVIQSGNFVDVILPITFPTGIFRSTQGTQAISNLSSARSVGLQQINTSTLRVYAYSTGGENTTVEWIAIGK</sequence>
<gene>
    <name evidence="3" type="ORF">F5I99_07450</name>
</gene>
<name>A0A5J6LDN7_9GAMM</name>
<accession>A0A5J6LDN7</accession>